<accession>A0A7H4MTN2</accession>
<dbReference type="Pfam" id="PF16989">
    <property type="entry name" value="T6SS_VasJ"/>
    <property type="match status" value="1"/>
</dbReference>
<evidence type="ECO:0000313" key="1">
    <source>
        <dbReference type="EMBL" id="STS99568.1"/>
    </source>
</evidence>
<dbReference type="PANTHER" id="PTHR37024:SF5">
    <property type="entry name" value="IMPA N-TERMINAL DOMAIN-CONTAINING PROTEIN"/>
    <property type="match status" value="1"/>
</dbReference>
<dbReference type="AlphaFoldDB" id="A0A7H4MTN2"/>
<name>A0A7H4MTN2_9ENTR</name>
<dbReference type="EMBL" id="UGJR01000005">
    <property type="protein sequence ID" value="STS99568.1"/>
    <property type="molecule type" value="Genomic_DNA"/>
</dbReference>
<dbReference type="InterPro" id="IPR017739">
    <property type="entry name" value="T6SS-assoc_VCA0119"/>
</dbReference>
<comment type="caution">
    <text evidence="1">The sequence shown here is derived from an EMBL/GenBank/DDBJ whole genome shotgun (WGS) entry which is preliminary data.</text>
</comment>
<dbReference type="PANTHER" id="PTHR37024">
    <property type="entry name" value="TYPE VI SECRETION SYSTEM DUF2094 AND IMPA-RELATED DOMAIN PROTEIN"/>
    <property type="match status" value="1"/>
</dbReference>
<reference evidence="1 2" key="1">
    <citation type="submission" date="2018-06" db="EMBL/GenBank/DDBJ databases">
        <authorList>
            <consortium name="Pathogen Informatics"/>
            <person name="Doyle S."/>
        </authorList>
    </citation>
    <scope>NUCLEOTIDE SEQUENCE [LARGE SCALE GENOMIC DNA]</scope>
    <source>
        <strain evidence="1 2">NCTC11694</strain>
    </source>
</reference>
<sequence length="153" mass="16486">MLENAAGWRDDTAASAATASGDDDILLLEPEALAVADSDGPEAALAWLQNRPGITSVRSRWLLRLLMARIAEQTGKNELAQHLLAELGADAAGIPLAQWETGLLFEVKARHLRLLRLKAGRSETDKNRLQSAMDRLLAELIAIDPARAAVLCA</sequence>
<gene>
    <name evidence="1" type="ORF">NCTC11694_06017</name>
</gene>
<evidence type="ECO:0000313" key="2">
    <source>
        <dbReference type="Proteomes" id="UP000255050"/>
    </source>
</evidence>
<dbReference type="Proteomes" id="UP000255050">
    <property type="component" value="Unassembled WGS sequence"/>
</dbReference>
<protein>
    <submittedName>
        <fullName evidence="1">Type VI secretion protein</fullName>
    </submittedName>
</protein>
<proteinExistence type="predicted"/>
<organism evidence="1 2">
    <name type="scientific">Klebsiella michiganensis</name>
    <dbReference type="NCBI Taxonomy" id="1134687"/>
    <lineage>
        <taxon>Bacteria</taxon>
        <taxon>Pseudomonadati</taxon>
        <taxon>Pseudomonadota</taxon>
        <taxon>Gammaproteobacteria</taxon>
        <taxon>Enterobacterales</taxon>
        <taxon>Enterobacteriaceae</taxon>
        <taxon>Klebsiella/Raoultella group</taxon>
        <taxon>Klebsiella</taxon>
    </lineage>
</organism>